<organism evidence="2 3">
    <name type="scientific">Ruegeria arenilitoris</name>
    <dbReference type="NCBI Taxonomy" id="1173585"/>
    <lineage>
        <taxon>Bacteria</taxon>
        <taxon>Pseudomonadati</taxon>
        <taxon>Pseudomonadota</taxon>
        <taxon>Alphaproteobacteria</taxon>
        <taxon>Rhodobacterales</taxon>
        <taxon>Roseobacteraceae</taxon>
        <taxon>Ruegeria</taxon>
    </lineage>
</organism>
<evidence type="ECO:0000313" key="3">
    <source>
        <dbReference type="Proteomes" id="UP000202485"/>
    </source>
</evidence>
<dbReference type="RefSeq" id="WP_170339565.1">
    <property type="nucleotide sequence ID" value="NZ_FXYG01000001.1"/>
</dbReference>
<evidence type="ECO:0000256" key="1">
    <source>
        <dbReference type="SAM" id="Phobius"/>
    </source>
</evidence>
<accession>A0A238JT32</accession>
<keyword evidence="1" id="KW-1133">Transmembrane helix</keyword>
<evidence type="ECO:0000313" key="2">
    <source>
        <dbReference type="EMBL" id="SMX33800.1"/>
    </source>
</evidence>
<name>A0A238JT32_9RHOB</name>
<protein>
    <submittedName>
        <fullName evidence="2">Uncharacterized protein</fullName>
    </submittedName>
</protein>
<dbReference type="InterPro" id="IPR046035">
    <property type="entry name" value="DUF5993"/>
</dbReference>
<dbReference type="AlphaFoldDB" id="A0A238JT32"/>
<dbReference type="Pfam" id="PF19455">
    <property type="entry name" value="DUF5993"/>
    <property type="match status" value="1"/>
</dbReference>
<gene>
    <name evidence="2" type="ORF">RUA8715_00239</name>
</gene>
<feature type="transmembrane region" description="Helical" evidence="1">
    <location>
        <begin position="24"/>
        <end position="41"/>
    </location>
</feature>
<keyword evidence="3" id="KW-1185">Reference proteome</keyword>
<keyword evidence="1" id="KW-0812">Transmembrane</keyword>
<proteinExistence type="predicted"/>
<keyword evidence="1" id="KW-0472">Membrane</keyword>
<dbReference type="Proteomes" id="UP000202485">
    <property type="component" value="Unassembled WGS sequence"/>
</dbReference>
<dbReference type="GeneID" id="71771986"/>
<sequence>MIALLFALLTAVMALNYFGRTKAGNVVFFLTLALSVYWLKFHATSQLTIQL</sequence>
<reference evidence="3" key="1">
    <citation type="submission" date="2017-05" db="EMBL/GenBank/DDBJ databases">
        <authorList>
            <person name="Rodrigo-Torres L."/>
            <person name="Arahal R. D."/>
            <person name="Lucena T."/>
        </authorList>
    </citation>
    <scope>NUCLEOTIDE SEQUENCE [LARGE SCALE GENOMIC DNA]</scope>
    <source>
        <strain evidence="3">CECT 8715</strain>
    </source>
</reference>
<dbReference type="EMBL" id="FXYG01000001">
    <property type="protein sequence ID" value="SMX33800.1"/>
    <property type="molecule type" value="Genomic_DNA"/>
</dbReference>